<dbReference type="GO" id="GO:0003824">
    <property type="term" value="F:catalytic activity"/>
    <property type="evidence" value="ECO:0007669"/>
    <property type="project" value="InterPro"/>
</dbReference>
<protein>
    <submittedName>
        <fullName evidence="1">Uncharacterized protein</fullName>
    </submittedName>
</protein>
<sequence length="179" mass="21079">MIQYGMGRRRRVGLSGRGRSALRHRFCSLRDRSKLSKYVTKLSRIPKFQRNRTEPDVLFEAAFDQERGLTCDLRTAQEARQLCESEEVMVHYRMITWRISLLLMNSFPCLVICDYADSHQEQEWQPYAAAWRMHARWRRLFRGAIRAAEGKKDLVERVSVPVDGLSMRTRGAWTPSGRW</sequence>
<reference evidence="1" key="1">
    <citation type="journal article" date="2020" name="Stud. Mycol.">
        <title>101 Dothideomycetes genomes: a test case for predicting lifestyles and emergence of pathogens.</title>
        <authorList>
            <person name="Haridas S."/>
            <person name="Albert R."/>
            <person name="Binder M."/>
            <person name="Bloem J."/>
            <person name="Labutti K."/>
            <person name="Salamov A."/>
            <person name="Andreopoulos B."/>
            <person name="Baker S."/>
            <person name="Barry K."/>
            <person name="Bills G."/>
            <person name="Bluhm B."/>
            <person name="Cannon C."/>
            <person name="Castanera R."/>
            <person name="Culley D."/>
            <person name="Daum C."/>
            <person name="Ezra D."/>
            <person name="Gonzalez J."/>
            <person name="Henrissat B."/>
            <person name="Kuo A."/>
            <person name="Liang C."/>
            <person name="Lipzen A."/>
            <person name="Lutzoni F."/>
            <person name="Magnuson J."/>
            <person name="Mondo S."/>
            <person name="Nolan M."/>
            <person name="Ohm R."/>
            <person name="Pangilinan J."/>
            <person name="Park H.-J."/>
            <person name="Ramirez L."/>
            <person name="Alfaro M."/>
            <person name="Sun H."/>
            <person name="Tritt A."/>
            <person name="Yoshinaga Y."/>
            <person name="Zwiers L.-H."/>
            <person name="Turgeon B."/>
            <person name="Goodwin S."/>
            <person name="Spatafora J."/>
            <person name="Crous P."/>
            <person name="Grigoriev I."/>
        </authorList>
    </citation>
    <scope>NUCLEOTIDE SEQUENCE</scope>
    <source>
        <strain evidence="1">CBS 122368</strain>
    </source>
</reference>
<proteinExistence type="predicted"/>
<dbReference type="AlphaFoldDB" id="A0A6A6HTK0"/>
<dbReference type="Gene3D" id="3.40.50.1580">
    <property type="entry name" value="Nucleoside phosphorylase domain"/>
    <property type="match status" value="1"/>
</dbReference>
<dbReference type="GO" id="GO:0009116">
    <property type="term" value="P:nucleoside metabolic process"/>
    <property type="evidence" value="ECO:0007669"/>
    <property type="project" value="InterPro"/>
</dbReference>
<evidence type="ECO:0000313" key="1">
    <source>
        <dbReference type="EMBL" id="KAF2241347.1"/>
    </source>
</evidence>
<evidence type="ECO:0000313" key="2">
    <source>
        <dbReference type="Proteomes" id="UP000800094"/>
    </source>
</evidence>
<dbReference type="OrthoDB" id="20872at2759"/>
<dbReference type="InterPro" id="IPR035994">
    <property type="entry name" value="Nucleoside_phosphorylase_sf"/>
</dbReference>
<dbReference type="RefSeq" id="XP_033676351.1">
    <property type="nucleotide sequence ID" value="XM_033820342.1"/>
</dbReference>
<dbReference type="EMBL" id="ML987212">
    <property type="protein sequence ID" value="KAF2241347.1"/>
    <property type="molecule type" value="Genomic_DNA"/>
</dbReference>
<gene>
    <name evidence="1" type="ORF">BU26DRAFT_176660</name>
</gene>
<dbReference type="GeneID" id="54573672"/>
<keyword evidence="2" id="KW-1185">Reference proteome</keyword>
<accession>A0A6A6HTK0</accession>
<organism evidence="1 2">
    <name type="scientific">Trematosphaeria pertusa</name>
    <dbReference type="NCBI Taxonomy" id="390896"/>
    <lineage>
        <taxon>Eukaryota</taxon>
        <taxon>Fungi</taxon>
        <taxon>Dikarya</taxon>
        <taxon>Ascomycota</taxon>
        <taxon>Pezizomycotina</taxon>
        <taxon>Dothideomycetes</taxon>
        <taxon>Pleosporomycetidae</taxon>
        <taxon>Pleosporales</taxon>
        <taxon>Massarineae</taxon>
        <taxon>Trematosphaeriaceae</taxon>
        <taxon>Trematosphaeria</taxon>
    </lineage>
</organism>
<name>A0A6A6HTK0_9PLEO</name>
<dbReference type="Proteomes" id="UP000800094">
    <property type="component" value="Unassembled WGS sequence"/>
</dbReference>